<reference evidence="8 9" key="1">
    <citation type="journal article" date="2017" name="BMC Genomics">
        <title>Whole-genome assembly of Babesia ovata and comparative genomics between closely related pathogens.</title>
        <authorList>
            <person name="Yamagishi J."/>
            <person name="Asada M."/>
            <person name="Hakimi H."/>
            <person name="Tanaka T.Q."/>
            <person name="Sugimoto C."/>
            <person name="Kawazu S."/>
        </authorList>
    </citation>
    <scope>NUCLEOTIDE SEQUENCE [LARGE SCALE GENOMIC DNA]</scope>
    <source>
        <strain evidence="8 9">Miyake</strain>
    </source>
</reference>
<dbReference type="Pfam" id="PF00233">
    <property type="entry name" value="PDEase_I"/>
    <property type="match status" value="1"/>
</dbReference>
<feature type="binding site" evidence="4">
    <location>
        <position position="426"/>
    </location>
    <ligand>
        <name>AMP</name>
        <dbReference type="ChEBI" id="CHEBI:456215"/>
    </ligand>
</feature>
<feature type="binding site" evidence="5">
    <location>
        <position position="229"/>
    </location>
    <ligand>
        <name>Zn(2+)</name>
        <dbReference type="ChEBI" id="CHEBI:29105"/>
        <label>1</label>
    </ligand>
</feature>
<dbReference type="SUPFAM" id="SSF109604">
    <property type="entry name" value="HD-domain/PDEase-like"/>
    <property type="match status" value="1"/>
</dbReference>
<organism evidence="8 9">
    <name type="scientific">Babesia ovata</name>
    <dbReference type="NCBI Taxonomy" id="189622"/>
    <lineage>
        <taxon>Eukaryota</taxon>
        <taxon>Sar</taxon>
        <taxon>Alveolata</taxon>
        <taxon>Apicomplexa</taxon>
        <taxon>Aconoidasida</taxon>
        <taxon>Piroplasmida</taxon>
        <taxon>Babesiidae</taxon>
        <taxon>Babesia</taxon>
    </lineage>
</organism>
<comment type="cofactor">
    <cofactor evidence="6">
        <name>a divalent metal cation</name>
        <dbReference type="ChEBI" id="CHEBI:60240"/>
    </cofactor>
    <text evidence="6">Binds 2 divalent metal cations per subunit. Site 1 may preferentially bind zinc ions, while site 2 has a preference for magnesium and/or manganese ions.</text>
</comment>
<keyword evidence="2 6" id="KW-0378">Hydrolase</keyword>
<evidence type="ECO:0000256" key="6">
    <source>
        <dbReference type="RuleBase" id="RU363067"/>
    </source>
</evidence>
<evidence type="ECO:0000313" key="9">
    <source>
        <dbReference type="Proteomes" id="UP000236319"/>
    </source>
</evidence>
<feature type="binding site" evidence="4">
    <location>
        <begin position="225"/>
        <end position="229"/>
    </location>
    <ligand>
        <name>AMP</name>
        <dbReference type="ChEBI" id="CHEBI:456215"/>
    </ligand>
</feature>
<feature type="domain" description="PDEase" evidence="7">
    <location>
        <begin position="147"/>
        <end position="470"/>
    </location>
</feature>
<dbReference type="AlphaFoldDB" id="A0A2H6KGY2"/>
<dbReference type="CDD" id="cd00077">
    <property type="entry name" value="HDc"/>
    <property type="match status" value="1"/>
</dbReference>
<accession>A0A2H6KGY2</accession>
<dbReference type="PANTHER" id="PTHR11347">
    <property type="entry name" value="CYCLIC NUCLEOTIDE PHOSPHODIESTERASE"/>
    <property type="match status" value="1"/>
</dbReference>
<sequence length="498" mass="55740">MLYNSEFEMRIRFLIWLSSYVSRTVMGASCPDVSQFVTAAERLHDGLQECKDLLLAVRSEGDLGSAETKQRISKMGETLEACMQQLRSGDNLYGLSYGDLEVHEEQLEVIDAYLCSTKDRFSSQLTTLRGSSDTTIVSRKSLSFPVYSAPSPPVLITPFEDVGYDVLVSDWNFDVLNHFATTEQAFLSIGCGMLFRFELSHNVDRSVIVSFLSRLESFYLDVPYHNKMHGAMVAQKLLCLANYIHMLEHMTVLDEALLVVSALAHDVGHPARNNSFFVRTHHPVAQLYNDIAVLENYHAANTFKILSTEGCNVFADFDYEYVRSQIIGLILATDTVDNFQMISQFVLMRSSEDFSFEDLKTRILTSKMLIKAADVAAPTMPWAISREWVSRLMGEFYAQGAEEAALGLPISALCDRAHHQQAAKSQAAFLKIVVSPLYRSILPLGSVELDNIMRQVESNIESWTKMDASGDTIPCIECDGDKANLDVSFVLGYLSHIA</sequence>
<feature type="binding site" evidence="5">
    <location>
        <position position="265"/>
    </location>
    <ligand>
        <name>Zn(2+)</name>
        <dbReference type="ChEBI" id="CHEBI:29105"/>
        <label>1</label>
    </ligand>
</feature>
<dbReference type="VEuPathDB" id="PiroplasmaDB:BOVATA_037460"/>
<gene>
    <name evidence="8" type="ORF">BOVATA_037460</name>
</gene>
<evidence type="ECO:0000259" key="7">
    <source>
        <dbReference type="PROSITE" id="PS51845"/>
    </source>
</evidence>
<dbReference type="RefSeq" id="XP_028868496.1">
    <property type="nucleotide sequence ID" value="XM_029012663.1"/>
</dbReference>
<evidence type="ECO:0000313" key="8">
    <source>
        <dbReference type="EMBL" id="GBE62253.1"/>
    </source>
</evidence>
<dbReference type="SMART" id="SM00471">
    <property type="entry name" value="HDc"/>
    <property type="match status" value="1"/>
</dbReference>
<feature type="binding site" evidence="5">
    <location>
        <position position="266"/>
    </location>
    <ligand>
        <name>Zn(2+)</name>
        <dbReference type="ChEBI" id="CHEBI:29105"/>
        <label>2</label>
    </ligand>
</feature>
<name>A0A2H6KGY2_9APIC</name>
<dbReference type="PROSITE" id="PS51845">
    <property type="entry name" value="PDEASE_I_2"/>
    <property type="match status" value="1"/>
</dbReference>
<dbReference type="GO" id="GO:0004114">
    <property type="term" value="F:3',5'-cyclic-nucleotide phosphodiesterase activity"/>
    <property type="evidence" value="ECO:0007669"/>
    <property type="project" value="InterPro"/>
</dbReference>
<dbReference type="GO" id="GO:0007165">
    <property type="term" value="P:signal transduction"/>
    <property type="evidence" value="ECO:0007669"/>
    <property type="project" value="InterPro"/>
</dbReference>
<feature type="active site" description="Proton donor" evidence="3">
    <location>
        <position position="225"/>
    </location>
</feature>
<evidence type="ECO:0000256" key="1">
    <source>
        <dbReference type="ARBA" id="ARBA00022723"/>
    </source>
</evidence>
<dbReference type="PRINTS" id="PR00387">
    <property type="entry name" value="PDIESTERASE1"/>
</dbReference>
<evidence type="ECO:0000256" key="5">
    <source>
        <dbReference type="PIRSR" id="PIRSR623088-3"/>
    </source>
</evidence>
<proteinExistence type="inferred from homology"/>
<feature type="binding site" evidence="4">
    <location>
        <position position="266"/>
    </location>
    <ligand>
        <name>AMP</name>
        <dbReference type="ChEBI" id="CHEBI:456215"/>
    </ligand>
</feature>
<dbReference type="InterPro" id="IPR023174">
    <property type="entry name" value="PDEase_CS"/>
</dbReference>
<dbReference type="GO" id="GO:0046872">
    <property type="term" value="F:metal ion binding"/>
    <property type="evidence" value="ECO:0007669"/>
    <property type="project" value="UniProtKB-KW"/>
</dbReference>
<dbReference type="PROSITE" id="PS00126">
    <property type="entry name" value="PDEASE_I_1"/>
    <property type="match status" value="1"/>
</dbReference>
<evidence type="ECO:0000256" key="3">
    <source>
        <dbReference type="PIRSR" id="PIRSR623088-1"/>
    </source>
</evidence>
<dbReference type="OrthoDB" id="189220at2759"/>
<evidence type="ECO:0000256" key="4">
    <source>
        <dbReference type="PIRSR" id="PIRSR623088-2"/>
    </source>
</evidence>
<comment type="caution">
    <text evidence="8">The sequence shown here is derived from an EMBL/GenBank/DDBJ whole genome shotgun (WGS) entry which is preliminary data.</text>
</comment>
<dbReference type="GeneID" id="39876023"/>
<dbReference type="InterPro" id="IPR002073">
    <property type="entry name" value="PDEase_catalytic_dom"/>
</dbReference>
<protein>
    <recommendedName>
        <fullName evidence="6">Phosphodiesterase</fullName>
        <ecNumber evidence="6">3.1.4.-</ecNumber>
    </recommendedName>
</protein>
<dbReference type="EMBL" id="BDSA01000004">
    <property type="protein sequence ID" value="GBE62253.1"/>
    <property type="molecule type" value="Genomic_DNA"/>
</dbReference>
<evidence type="ECO:0000256" key="2">
    <source>
        <dbReference type="ARBA" id="ARBA00022801"/>
    </source>
</evidence>
<dbReference type="InterPro" id="IPR023088">
    <property type="entry name" value="PDEase"/>
</dbReference>
<feature type="binding site" evidence="5">
    <location>
        <position position="266"/>
    </location>
    <ligand>
        <name>Zn(2+)</name>
        <dbReference type="ChEBI" id="CHEBI:29105"/>
        <label>1</label>
    </ligand>
</feature>
<keyword evidence="9" id="KW-1185">Reference proteome</keyword>
<dbReference type="Proteomes" id="UP000236319">
    <property type="component" value="Unassembled WGS sequence"/>
</dbReference>
<dbReference type="InterPro" id="IPR036971">
    <property type="entry name" value="PDEase_catalytic_dom_sf"/>
</dbReference>
<dbReference type="InterPro" id="IPR003607">
    <property type="entry name" value="HD/PDEase_dom"/>
</dbReference>
<comment type="similarity">
    <text evidence="6">Belongs to the cyclic nucleotide phosphodiesterase family.</text>
</comment>
<dbReference type="EC" id="3.1.4.-" evidence="6"/>
<feature type="binding site" evidence="5">
    <location>
        <position position="374"/>
    </location>
    <ligand>
        <name>Zn(2+)</name>
        <dbReference type="ChEBI" id="CHEBI:29105"/>
        <label>1</label>
    </ligand>
</feature>
<dbReference type="Gene3D" id="1.10.1300.10">
    <property type="entry name" value="3'5'-cyclic nucleotide phosphodiesterase, catalytic domain"/>
    <property type="match status" value="1"/>
</dbReference>
<keyword evidence="1 5" id="KW-0479">Metal-binding</keyword>
<feature type="binding site" evidence="4">
    <location>
        <position position="374"/>
    </location>
    <ligand>
        <name>AMP</name>
        <dbReference type="ChEBI" id="CHEBI:456215"/>
    </ligand>
</feature>